<dbReference type="Proteomes" id="UP000399805">
    <property type="component" value="Unassembled WGS sequence"/>
</dbReference>
<dbReference type="EMBL" id="CABVGP010000001">
    <property type="protein sequence ID" value="VVJ19025.1"/>
    <property type="molecule type" value="Genomic_DNA"/>
</dbReference>
<dbReference type="Pfam" id="PF00583">
    <property type="entry name" value="Acetyltransf_1"/>
    <property type="match status" value="1"/>
</dbReference>
<dbReference type="InterPro" id="IPR000182">
    <property type="entry name" value="GNAT_dom"/>
</dbReference>
<proteinExistence type="predicted"/>
<dbReference type="Gene3D" id="3.40.630.30">
    <property type="match status" value="1"/>
</dbReference>
<organism evidence="4 5">
    <name type="scientific">Amycolatopsis camponoti</name>
    <dbReference type="NCBI Taxonomy" id="2606593"/>
    <lineage>
        <taxon>Bacteria</taxon>
        <taxon>Bacillati</taxon>
        <taxon>Actinomycetota</taxon>
        <taxon>Actinomycetes</taxon>
        <taxon>Pseudonocardiales</taxon>
        <taxon>Pseudonocardiaceae</taxon>
        <taxon>Amycolatopsis</taxon>
    </lineage>
</organism>
<keyword evidence="2" id="KW-0012">Acyltransferase</keyword>
<accession>A0A6I8LTR3</accession>
<dbReference type="InterPro" id="IPR050832">
    <property type="entry name" value="Bact_Acetyltransf"/>
</dbReference>
<protein>
    <recommendedName>
        <fullName evidence="3">N-acetyltransferase domain-containing protein</fullName>
    </recommendedName>
</protein>
<dbReference type="InterPro" id="IPR016181">
    <property type="entry name" value="Acyl_CoA_acyltransferase"/>
</dbReference>
<gene>
    <name evidence="4" type="ORF">AA23TX_04046</name>
</gene>
<reference evidence="4 5" key="1">
    <citation type="submission" date="2019-09" db="EMBL/GenBank/DDBJ databases">
        <authorList>
            <person name="Leyn A S."/>
        </authorList>
    </citation>
    <scope>NUCLEOTIDE SEQUENCE [LARGE SCALE GENOMIC DNA]</scope>
    <source>
        <strain evidence="4">AA231_1</strain>
    </source>
</reference>
<keyword evidence="5" id="KW-1185">Reference proteome</keyword>
<evidence type="ECO:0000259" key="3">
    <source>
        <dbReference type="PROSITE" id="PS51186"/>
    </source>
</evidence>
<evidence type="ECO:0000256" key="1">
    <source>
        <dbReference type="ARBA" id="ARBA00022679"/>
    </source>
</evidence>
<dbReference type="RefSeq" id="WP_155543941.1">
    <property type="nucleotide sequence ID" value="NZ_CABVGP010000001.1"/>
</dbReference>
<dbReference type="PANTHER" id="PTHR43877">
    <property type="entry name" value="AMINOALKYLPHOSPHONATE N-ACETYLTRANSFERASE-RELATED-RELATED"/>
    <property type="match status" value="1"/>
</dbReference>
<dbReference type="PROSITE" id="PS51186">
    <property type="entry name" value="GNAT"/>
    <property type="match status" value="1"/>
</dbReference>
<evidence type="ECO:0000313" key="4">
    <source>
        <dbReference type="EMBL" id="VVJ19025.1"/>
    </source>
</evidence>
<dbReference type="CDD" id="cd04301">
    <property type="entry name" value="NAT_SF"/>
    <property type="match status" value="1"/>
</dbReference>
<evidence type="ECO:0000313" key="5">
    <source>
        <dbReference type="Proteomes" id="UP000399805"/>
    </source>
</evidence>
<evidence type="ECO:0000256" key="2">
    <source>
        <dbReference type="ARBA" id="ARBA00023315"/>
    </source>
</evidence>
<feature type="domain" description="N-acetyltransferase" evidence="3">
    <location>
        <begin position="1"/>
        <end position="149"/>
    </location>
</feature>
<keyword evidence="1" id="KW-0808">Transferase</keyword>
<dbReference type="SUPFAM" id="SSF55729">
    <property type="entry name" value="Acyl-CoA N-acyltransferases (Nat)"/>
    <property type="match status" value="1"/>
</dbReference>
<name>A0A6I8LTR3_9PSEU</name>
<dbReference type="GO" id="GO:0016747">
    <property type="term" value="F:acyltransferase activity, transferring groups other than amino-acyl groups"/>
    <property type="evidence" value="ECO:0007669"/>
    <property type="project" value="InterPro"/>
</dbReference>
<sequence>MTVSVCVPEDVPELVKSAGGLFSEDAGRHDPRMDLGWPDREGAAYYAELVDDPDCLCLLSGGGHLIGRMRPLSDLRPGAVTAVLESMRVGPAHRRSGVGAELVAAFFDWAREKGANEITVTAYAANEGALAFYRAQGFRPFEVRLAREA</sequence>
<dbReference type="AlphaFoldDB" id="A0A6I8LTR3"/>